<comment type="caution">
    <text evidence="1">The sequence shown here is derived from an EMBL/GenBank/DDBJ whole genome shotgun (WGS) entry which is preliminary data.</text>
</comment>
<sequence>MHASARIVLSVLSWFCFKRNGVNAITLRYQKLFNNFEDFLF</sequence>
<keyword evidence="2" id="KW-1185">Reference proteome</keyword>
<reference evidence="1 2" key="1">
    <citation type="submission" date="2019-03" db="EMBL/GenBank/DDBJ databases">
        <title>Genomic Encyclopedia of Type Strains, Phase IV (KMG-IV): sequencing the most valuable type-strain genomes for metagenomic binning, comparative biology and taxonomic classification.</title>
        <authorList>
            <person name="Goeker M."/>
        </authorList>
    </citation>
    <scope>NUCLEOTIDE SEQUENCE [LARGE SCALE GENOMIC DNA]</scope>
    <source>
        <strain evidence="1 2">DSM 22362</strain>
    </source>
</reference>
<evidence type="ECO:0000313" key="1">
    <source>
        <dbReference type="EMBL" id="TCV14113.1"/>
    </source>
</evidence>
<gene>
    <name evidence="1" type="ORF">EDC17_101616</name>
</gene>
<organism evidence="1 2">
    <name type="scientific">Sphingobacterium alimentarium</name>
    <dbReference type="NCBI Taxonomy" id="797292"/>
    <lineage>
        <taxon>Bacteria</taxon>
        <taxon>Pseudomonadati</taxon>
        <taxon>Bacteroidota</taxon>
        <taxon>Sphingobacteriia</taxon>
        <taxon>Sphingobacteriales</taxon>
        <taxon>Sphingobacteriaceae</taxon>
        <taxon>Sphingobacterium</taxon>
    </lineage>
</organism>
<evidence type="ECO:0000313" key="2">
    <source>
        <dbReference type="Proteomes" id="UP000295197"/>
    </source>
</evidence>
<dbReference type="AlphaFoldDB" id="A0A4V2VUA5"/>
<proteinExistence type="predicted"/>
<dbReference type="Proteomes" id="UP000295197">
    <property type="component" value="Unassembled WGS sequence"/>
</dbReference>
<protein>
    <submittedName>
        <fullName evidence="1">Uncharacterized protein</fullName>
    </submittedName>
</protein>
<name>A0A4V2VUA5_9SPHI</name>
<dbReference type="EMBL" id="SMBZ01000016">
    <property type="protein sequence ID" value="TCV14113.1"/>
    <property type="molecule type" value="Genomic_DNA"/>
</dbReference>
<accession>A0A4V2VUA5</accession>